<feature type="transmembrane region" description="Helical" evidence="2">
    <location>
        <begin position="114"/>
        <end position="137"/>
    </location>
</feature>
<evidence type="ECO:0000256" key="2">
    <source>
        <dbReference type="SAM" id="Phobius"/>
    </source>
</evidence>
<comment type="caution">
    <text evidence="3">The sequence shown here is derived from an EMBL/GenBank/DDBJ whole genome shotgun (WGS) entry which is preliminary data.</text>
</comment>
<dbReference type="Proteomes" id="UP001259347">
    <property type="component" value="Unassembled WGS sequence"/>
</dbReference>
<feature type="transmembrane region" description="Helical" evidence="2">
    <location>
        <begin position="144"/>
        <end position="168"/>
    </location>
</feature>
<keyword evidence="2" id="KW-0812">Transmembrane</keyword>
<protein>
    <submittedName>
        <fullName evidence="3">Amino acid transporter</fullName>
    </submittedName>
</protein>
<reference evidence="3 4" key="1">
    <citation type="submission" date="2023-07" db="EMBL/GenBank/DDBJ databases">
        <title>Sorghum-associated microbial communities from plants grown in Nebraska, USA.</title>
        <authorList>
            <person name="Schachtman D."/>
        </authorList>
    </citation>
    <scope>NUCLEOTIDE SEQUENCE [LARGE SCALE GENOMIC DNA]</scope>
    <source>
        <strain evidence="3 4">2980</strain>
    </source>
</reference>
<feature type="transmembrane region" description="Helical" evidence="2">
    <location>
        <begin position="65"/>
        <end position="86"/>
    </location>
</feature>
<organism evidence="3 4">
    <name type="scientific">Microbacterium resistens</name>
    <dbReference type="NCBI Taxonomy" id="156977"/>
    <lineage>
        <taxon>Bacteria</taxon>
        <taxon>Bacillati</taxon>
        <taxon>Actinomycetota</taxon>
        <taxon>Actinomycetes</taxon>
        <taxon>Micrococcales</taxon>
        <taxon>Microbacteriaceae</taxon>
        <taxon>Microbacterium</taxon>
    </lineage>
</organism>
<name>A0ABU1S7M1_9MICO</name>
<keyword evidence="2" id="KW-0472">Membrane</keyword>
<keyword evidence="4" id="KW-1185">Reference proteome</keyword>
<dbReference type="RefSeq" id="WP_310016599.1">
    <property type="nucleotide sequence ID" value="NZ_JAVDUM010000001.1"/>
</dbReference>
<dbReference type="Pfam" id="PF19779">
    <property type="entry name" value="DUF6264"/>
    <property type="match status" value="1"/>
</dbReference>
<dbReference type="EMBL" id="JAVDUM010000001">
    <property type="protein sequence ID" value="MDR6865602.1"/>
    <property type="molecule type" value="Genomic_DNA"/>
</dbReference>
<gene>
    <name evidence="3" type="ORF">J2Y69_000184</name>
</gene>
<keyword evidence="2" id="KW-1133">Transmembrane helix</keyword>
<evidence type="ECO:0000256" key="1">
    <source>
        <dbReference type="SAM" id="MobiDB-lite"/>
    </source>
</evidence>
<sequence>MTDARPQFGEYATPEEQDRRAGRDLVTPPPAGVVAAATEPAIAAPQAGAAAEVADRGRNRPIGRAVTLALLAYGLVNVIMTVVAYGDVPRLMNQSMKLIGVEGEFTNFEAGKTWGMIASIVLILGWTVTAALSVLQLRRRRSTWWIPLVGAVVTTIAASLCLSVPMFADPAFIAYMDTVRGG</sequence>
<evidence type="ECO:0000313" key="3">
    <source>
        <dbReference type="EMBL" id="MDR6865602.1"/>
    </source>
</evidence>
<evidence type="ECO:0000313" key="4">
    <source>
        <dbReference type="Proteomes" id="UP001259347"/>
    </source>
</evidence>
<feature type="region of interest" description="Disordered" evidence="1">
    <location>
        <begin position="1"/>
        <end position="29"/>
    </location>
</feature>
<proteinExistence type="predicted"/>
<dbReference type="InterPro" id="IPR046231">
    <property type="entry name" value="DUF6264"/>
</dbReference>
<accession>A0ABU1S7M1</accession>